<dbReference type="RefSeq" id="WP_233052242.1">
    <property type="nucleotide sequence ID" value="NZ_JAIMJA010000006.1"/>
</dbReference>
<dbReference type="Pfam" id="PF13439">
    <property type="entry name" value="Glyco_transf_4"/>
    <property type="match status" value="1"/>
</dbReference>
<keyword evidence="4" id="KW-1185">Reference proteome</keyword>
<reference evidence="3 4" key="1">
    <citation type="journal article" date="2022" name="Environ. Microbiol. Rep.">
        <title>Eco-phylogenetic analyses reveal divergent evolution of vitamin B12 metabolism in the marine bacterial family 'Psychromonadaceae'.</title>
        <authorList>
            <person name="Jin X."/>
            <person name="Yang Y."/>
            <person name="Cao H."/>
            <person name="Gao B."/>
            <person name="Zhao Z."/>
        </authorList>
    </citation>
    <scope>NUCLEOTIDE SEQUENCE [LARGE SCALE GENOMIC DNA]</scope>
    <source>
        <strain evidence="3 4">MKS20</strain>
    </source>
</reference>
<dbReference type="PANTHER" id="PTHR12526:SF630">
    <property type="entry name" value="GLYCOSYLTRANSFERASE"/>
    <property type="match status" value="1"/>
</dbReference>
<evidence type="ECO:0000313" key="3">
    <source>
        <dbReference type="EMBL" id="MCE2594718.1"/>
    </source>
</evidence>
<dbReference type="PANTHER" id="PTHR12526">
    <property type="entry name" value="GLYCOSYLTRANSFERASE"/>
    <property type="match status" value="1"/>
</dbReference>
<dbReference type="Pfam" id="PF00534">
    <property type="entry name" value="Glycos_transf_1"/>
    <property type="match status" value="1"/>
</dbReference>
<gene>
    <name evidence="3" type="ORF">K6Y31_07805</name>
</gene>
<evidence type="ECO:0000313" key="4">
    <source>
        <dbReference type="Proteomes" id="UP001201273"/>
    </source>
</evidence>
<accession>A0ABS8W843</accession>
<evidence type="ECO:0000259" key="1">
    <source>
        <dbReference type="Pfam" id="PF00534"/>
    </source>
</evidence>
<dbReference type="InterPro" id="IPR001296">
    <property type="entry name" value="Glyco_trans_1"/>
</dbReference>
<sequence length="362" mass="39991">MNIQFVLKDFAKSGGVERIQYNLAKKFKSDGHDVSFYILNGDSIDLDPSKEFKTYKGSKTGLFSFFLEILKLRKNIIDNELDVVIGAKEQANLAIFFSSLFTKISAIYTRHSALNVSEQKINERSVLLIYSLLTLGKGKVVTVSHALKDSLVEGLPWGKKKIHVCPNPVITASIFEKAKIPLPGITLPDSYICTAGRLTRTKGYDLLIQAYSKCIKKNSNFPDLVIAGAGEEQDTLTSLVKELNIEKKVHFLGHVNNPYFVMKNSSGFVLSSRNEGLPTVLIEAIALGVNVVSVDCPTGPSEILDGGRIGQLVPVEDIQALADAMQIMPFKKLSLSDIAEMDRYSLEQSSISYSKLFRQKSC</sequence>
<protein>
    <submittedName>
        <fullName evidence="3">Glycosyltransferase</fullName>
    </submittedName>
</protein>
<feature type="domain" description="Glycosyltransferase subfamily 4-like N-terminal" evidence="2">
    <location>
        <begin position="14"/>
        <end position="171"/>
    </location>
</feature>
<dbReference type="EMBL" id="JAIMJA010000006">
    <property type="protein sequence ID" value="MCE2594718.1"/>
    <property type="molecule type" value="Genomic_DNA"/>
</dbReference>
<proteinExistence type="predicted"/>
<comment type="caution">
    <text evidence="3">The sequence shown here is derived from an EMBL/GenBank/DDBJ whole genome shotgun (WGS) entry which is preliminary data.</text>
</comment>
<dbReference type="SUPFAM" id="SSF53756">
    <property type="entry name" value="UDP-Glycosyltransferase/glycogen phosphorylase"/>
    <property type="match status" value="1"/>
</dbReference>
<organism evidence="3 4">
    <name type="scientific">Motilimonas cestriensis</name>
    <dbReference type="NCBI Taxonomy" id="2742685"/>
    <lineage>
        <taxon>Bacteria</taxon>
        <taxon>Pseudomonadati</taxon>
        <taxon>Pseudomonadota</taxon>
        <taxon>Gammaproteobacteria</taxon>
        <taxon>Alteromonadales</taxon>
        <taxon>Alteromonadales genera incertae sedis</taxon>
        <taxon>Motilimonas</taxon>
    </lineage>
</organism>
<name>A0ABS8W843_9GAMM</name>
<evidence type="ECO:0000259" key="2">
    <source>
        <dbReference type="Pfam" id="PF13439"/>
    </source>
</evidence>
<feature type="domain" description="Glycosyl transferase family 1" evidence="1">
    <location>
        <begin position="189"/>
        <end position="326"/>
    </location>
</feature>
<dbReference type="Proteomes" id="UP001201273">
    <property type="component" value="Unassembled WGS sequence"/>
</dbReference>
<dbReference type="Gene3D" id="3.40.50.2000">
    <property type="entry name" value="Glycogen Phosphorylase B"/>
    <property type="match status" value="2"/>
</dbReference>
<dbReference type="CDD" id="cd03811">
    <property type="entry name" value="GT4_GT28_WabH-like"/>
    <property type="match status" value="1"/>
</dbReference>
<dbReference type="InterPro" id="IPR028098">
    <property type="entry name" value="Glyco_trans_4-like_N"/>
</dbReference>